<dbReference type="Gene3D" id="1.10.10.10">
    <property type="entry name" value="Winged helix-like DNA-binding domain superfamily/Winged helix DNA-binding domain"/>
    <property type="match status" value="1"/>
</dbReference>
<dbReference type="SUPFAM" id="SSF46785">
    <property type="entry name" value="Winged helix' DNA-binding domain"/>
    <property type="match status" value="1"/>
</dbReference>
<evidence type="ECO:0000313" key="5">
    <source>
        <dbReference type="Proteomes" id="UP000033684"/>
    </source>
</evidence>
<evidence type="ECO:0000313" key="4">
    <source>
        <dbReference type="EMBL" id="KJV04961.1"/>
    </source>
</evidence>
<dbReference type="InterPro" id="IPR000525">
    <property type="entry name" value="Initiator_Rep_WH1"/>
</dbReference>
<dbReference type="InterPro" id="IPR036390">
    <property type="entry name" value="WH_DNA-bd_sf"/>
</dbReference>
<evidence type="ECO:0000256" key="2">
    <source>
        <dbReference type="SAM" id="MobiDB-lite"/>
    </source>
</evidence>
<dbReference type="GO" id="GO:0003887">
    <property type="term" value="F:DNA-directed DNA polymerase activity"/>
    <property type="evidence" value="ECO:0007669"/>
    <property type="project" value="InterPro"/>
</dbReference>
<dbReference type="OrthoDB" id="7057930at2"/>
<dbReference type="Pfam" id="PF21205">
    <property type="entry name" value="Rep3_C"/>
    <property type="match status" value="1"/>
</dbReference>
<sequence length="352" mass="39706">MPKTPKTALDPNQTQLPLPLPPEVKASGDAWQINGTHPATVPLPNEVIIKKIEGAYTERDRKLWAFLVAAAWDDLLTVDIHQVRTAKVNDLFQSLGGGDTSTAWIWESAKRLRRTNVEWETLDDEGDCSLLSEVAVNKNAKQSGYLKYAFSPTLRKAIKHPTRFSRLRLHFMIGLSGKYAVSLYMLLESVANQRHAVLDVELNQLREWLKIPEDKLNRWVDVKRRALEPALAQINEKPEVAGFSVVMEEVKEGRAVARVRFHVSKSSERREIEDTMMAQPANKAAQNKSKANNTPPLPTSAYEAARKVAGRLDIYTLEQQWREWVSTKQKPDYSTASFVAFCKKKGGSVFIG</sequence>
<accession>A0A0F3IDW9</accession>
<reference evidence="5" key="1">
    <citation type="submission" date="2015-03" db="EMBL/GenBank/DDBJ databases">
        <title>Draft genome sequence of a novel methanotroph (Sn10-6) isolated from flooded ricefield rhizosphere in India.</title>
        <authorList>
            <person name="Pandit P.S."/>
            <person name="Pore S.D."/>
            <person name="Arora P."/>
            <person name="Kapse N.G."/>
            <person name="Dhakephalkar P.K."/>
            <person name="Rahalkar M.C."/>
        </authorList>
    </citation>
    <scope>NUCLEOTIDE SEQUENCE [LARGE SCALE GENOMIC DNA]</scope>
    <source>
        <strain evidence="5">Sn10-6</strain>
    </source>
</reference>
<proteinExistence type="inferred from homology"/>
<feature type="region of interest" description="Disordered" evidence="2">
    <location>
        <begin position="1"/>
        <end position="30"/>
    </location>
</feature>
<dbReference type="GO" id="GO:0006270">
    <property type="term" value="P:DNA replication initiation"/>
    <property type="evidence" value="ECO:0007669"/>
    <property type="project" value="InterPro"/>
</dbReference>
<dbReference type="AlphaFoldDB" id="A0A0F3IDW9"/>
<comment type="similarity">
    <text evidence="1">Belongs to the initiator RepB protein family.</text>
</comment>
<name>A0A0F3IDW9_9GAMM</name>
<feature type="domain" description="Initiator Rep protein WH1" evidence="3">
    <location>
        <begin position="53"/>
        <end position="187"/>
    </location>
</feature>
<dbReference type="Proteomes" id="UP000033684">
    <property type="component" value="Unassembled WGS sequence"/>
</dbReference>
<dbReference type="EMBL" id="LAJX01000361">
    <property type="protein sequence ID" value="KJV04961.1"/>
    <property type="molecule type" value="Genomic_DNA"/>
</dbReference>
<dbReference type="RefSeq" id="WP_045780832.1">
    <property type="nucleotide sequence ID" value="NZ_LAJX01000361.1"/>
</dbReference>
<dbReference type="Pfam" id="PF01051">
    <property type="entry name" value="Rep3_N"/>
    <property type="match status" value="1"/>
</dbReference>
<gene>
    <name evidence="4" type="ORF">VZ94_21630</name>
</gene>
<comment type="caution">
    <text evidence="4">The sequence shown here is derived from an EMBL/GenBank/DDBJ whole genome shotgun (WGS) entry which is preliminary data.</text>
</comment>
<dbReference type="InterPro" id="IPR036388">
    <property type="entry name" value="WH-like_DNA-bd_sf"/>
</dbReference>
<organism evidence="4 5">
    <name type="scientific">Methylocucumis oryzae</name>
    <dbReference type="NCBI Taxonomy" id="1632867"/>
    <lineage>
        <taxon>Bacteria</taxon>
        <taxon>Pseudomonadati</taxon>
        <taxon>Pseudomonadota</taxon>
        <taxon>Gammaproteobacteria</taxon>
        <taxon>Methylococcales</taxon>
        <taxon>Methylococcaceae</taxon>
        <taxon>Methylocucumis</taxon>
    </lineage>
</organism>
<reference evidence="4 5" key="2">
    <citation type="journal article" date="2016" name="Microb. Ecol.">
        <title>Genome Characteristics of a Novel Type I Methanotroph (Sn10-6) Isolated from a Flooded Indian Rice Field.</title>
        <authorList>
            <person name="Rahalkar M.C."/>
            <person name="Pandit P.S."/>
            <person name="Dhakephalkar P.K."/>
            <person name="Pore S."/>
            <person name="Arora P."/>
            <person name="Kapse N."/>
        </authorList>
    </citation>
    <scope>NUCLEOTIDE SEQUENCE [LARGE SCALE GENOMIC DNA]</scope>
    <source>
        <strain evidence="4 5">Sn10-6</strain>
    </source>
</reference>
<keyword evidence="5" id="KW-1185">Reference proteome</keyword>
<evidence type="ECO:0000259" key="3">
    <source>
        <dbReference type="Pfam" id="PF01051"/>
    </source>
</evidence>
<evidence type="ECO:0000256" key="1">
    <source>
        <dbReference type="ARBA" id="ARBA00038283"/>
    </source>
</evidence>
<protein>
    <recommendedName>
        <fullName evidence="3">Initiator Rep protein WH1 domain-containing protein</fullName>
    </recommendedName>
</protein>